<dbReference type="InterPro" id="IPR036861">
    <property type="entry name" value="Endochitinase-like_sf"/>
</dbReference>
<evidence type="ECO:0000256" key="6">
    <source>
        <dbReference type="ARBA" id="ARBA00023024"/>
    </source>
</evidence>
<dbReference type="Gene3D" id="3.10.50.10">
    <property type="match status" value="1"/>
</dbReference>
<dbReference type="OrthoDB" id="4201610at2759"/>
<protein>
    <recommendedName>
        <fullName evidence="3">chitinase</fullName>
        <ecNumber evidence="3">3.2.1.14</ecNumber>
    </recommendedName>
</protein>
<dbReference type="Gene3D" id="3.20.20.80">
    <property type="entry name" value="Glycosidases"/>
    <property type="match status" value="1"/>
</dbReference>
<evidence type="ECO:0000313" key="16">
    <source>
        <dbReference type="EMBL" id="PGH14086.1"/>
    </source>
</evidence>
<dbReference type="SMART" id="SM00636">
    <property type="entry name" value="Glyco_18"/>
    <property type="match status" value="1"/>
</dbReference>
<feature type="signal peptide" evidence="13">
    <location>
        <begin position="1"/>
        <end position="23"/>
    </location>
</feature>
<evidence type="ECO:0000256" key="13">
    <source>
        <dbReference type="SAM" id="SignalP"/>
    </source>
</evidence>
<feature type="domain" description="LysM" evidence="14">
    <location>
        <begin position="298"/>
        <end position="343"/>
    </location>
</feature>
<accession>A0A2B7XXY8</accession>
<dbReference type="SUPFAM" id="SSF57016">
    <property type="entry name" value="Plant lectins/antimicrobial peptides"/>
    <property type="match status" value="1"/>
</dbReference>
<dbReference type="GO" id="GO:0006032">
    <property type="term" value="P:chitin catabolic process"/>
    <property type="evidence" value="ECO:0007669"/>
    <property type="project" value="UniProtKB-KW"/>
</dbReference>
<dbReference type="PANTHER" id="PTHR47700">
    <property type="entry name" value="V CHITINASE, PUTATIVE (AFU_ORTHOLOGUE AFUA_6G13720)-RELATED"/>
    <property type="match status" value="1"/>
</dbReference>
<dbReference type="InterPro" id="IPR011583">
    <property type="entry name" value="Chitinase_II/V-like_cat"/>
</dbReference>
<gene>
    <name evidence="16" type="ORF">AJ80_06090</name>
</gene>
<evidence type="ECO:0000256" key="8">
    <source>
        <dbReference type="ARBA" id="ARBA00023277"/>
    </source>
</evidence>
<dbReference type="CDD" id="cd00035">
    <property type="entry name" value="ChtBD1"/>
    <property type="match status" value="1"/>
</dbReference>
<dbReference type="STRING" id="1447883.A0A2B7XXY8"/>
<feature type="compositionally biased region" description="Basic residues" evidence="12">
    <location>
        <begin position="276"/>
        <end position="289"/>
    </location>
</feature>
<dbReference type="InterPro" id="IPR017853">
    <property type="entry name" value="GH"/>
</dbReference>
<evidence type="ECO:0000256" key="5">
    <source>
        <dbReference type="ARBA" id="ARBA00022801"/>
    </source>
</evidence>
<keyword evidence="13" id="KW-0732">Signal</keyword>
<evidence type="ECO:0000256" key="12">
    <source>
        <dbReference type="SAM" id="MobiDB-lite"/>
    </source>
</evidence>
<dbReference type="GO" id="GO:0000272">
    <property type="term" value="P:polysaccharide catabolic process"/>
    <property type="evidence" value="ECO:0007669"/>
    <property type="project" value="UniProtKB-KW"/>
</dbReference>
<evidence type="ECO:0000256" key="10">
    <source>
        <dbReference type="ARBA" id="ARBA00023326"/>
    </source>
</evidence>
<sequence length="1356" mass="147447">MFSSRSFLLATWFFLYLVALAVGSDEFRNIPFPAKDSCPVRCSITGPDPSDWTVYYSLEELSRCGRTILLDFAIHTPIDESDKDQRVKIRSCAIWGGDFSLFDLPTSLTGSTPVNITLQKATFGAQSGTAQDADAISALRSLRQYFGKAPPGDQNPTIFFAISGTSVIGLYMGANFDSGKSAEPIINGLISDISANGLSQTSVFQLCGPDHNAGQTLGIVVVTNSSLSAAQNALTTWATAKCVTGAQMTSHISNVPVHVNGPLTIPANSTTNMTSPRRRRHGHSVRRHSSLAPRADCRTVQVDLGDSCAALATRCGITGNDFTNFNPGANFCSTLQPGQRVCCSSGSLPSFAPNPNADGSCADYSIDSGDTCSSIAATYDLTTSKLEEFNKNTWGWNGCNLLWVDTVICLSTGNPPMPAAVSNAVCGPQVPGTKPPADWDNLANLNPCPLKACCNVWGQCGITDEFCTDTSTGAPGTAEPGTNGCISNCGTDIVSSSPPATFRKIAYFQGYNLGRPCLYMDATQIDSSFTHVQFGFGTLTPEFQVVVSKPGDNHTAYEFEAFKGLKGVKRVLSFGGWDFSTSPSTFNIFREGVQPNNRLTMATNIANFIKSNGLDGVDIDWEYPGAPDMPDIPAGGTDEGILYYKFLVTLRGLLDDGMSLSIAAPASYWYLKAFPIAQISTTVDYIIYMTYDLHGLWDLGNQWSQEGCPAGNCLRSHINITETKLAMSMITKAGAPSNKIVMGVSSYGRSFQMTQPGCTGPMCTAGNAVTKGQCTDTAGYIAEAEIKEIVGEGKKNRKRQNVLAIYDVDSDSNILVYDGDQWVSWMDDEIKSRRIDTYKGLDFGGSTDWAVDLAEFRESPADSGGWDNFKKNIDRYGDPYIQGERSGNWSSFNCDHPAVQHWDLFTSEARWDILGCDNAWEDAIAVWKASDKGGDGKFVRTLRKIFGNLKLDMQCHTLTIQNLCNEDIACYEVVGPGSGPAGALILTSLTKLHREIANFHHALESANVHVLAQFPSFANKFAPIPDNVAPFNIIMDLLGMGGTIIAAPFFNSWLSKTSYFSSREDSFDTLKDTANALIGGFVNTIKNTYKDPKCCNREWDEEAQNDFLAYVGNVFFAWGNGTEFLVKDLYSGDDDPTDLLWKTISNGKLISGSEDTNTNTEPSMSATQLQVHVERAFYGFIIPQLWNASGTDAFVMETGYKCGTEHPMREYILDNTGTATWVCHEPTDKMYYLVAAKGDATTCECHAPCMGGPPPCSDNTFSAPPGLDALDGESLGEVTRVDLVHGAVASYKNNNNKNGWKAPDPSTKEAFDRFWKDNIRAPGYVQLPVCSAEEAWNNWRKKTSNKDFTTDNYPCN</sequence>
<keyword evidence="7" id="KW-0843">Virulence</keyword>
<comment type="caution">
    <text evidence="16">The sequence shown here is derived from an EMBL/GenBank/DDBJ whole genome shotgun (WGS) entry which is preliminary data.</text>
</comment>
<keyword evidence="6" id="KW-0146">Chitin degradation</keyword>
<evidence type="ECO:0000256" key="3">
    <source>
        <dbReference type="ARBA" id="ARBA00012729"/>
    </source>
</evidence>
<dbReference type="InterPro" id="IPR001579">
    <property type="entry name" value="Glyco_hydro_18_chit_AS"/>
</dbReference>
<dbReference type="InterPro" id="IPR029070">
    <property type="entry name" value="Chitinase_insertion_sf"/>
</dbReference>
<comment type="similarity">
    <text evidence="2">Belongs to the glycosyl hydrolase 18 family. Chitinase class V subfamily.</text>
</comment>
<evidence type="ECO:0000256" key="4">
    <source>
        <dbReference type="ARBA" id="ARBA00022669"/>
    </source>
</evidence>
<dbReference type="InterPro" id="IPR018392">
    <property type="entry name" value="LysM"/>
</dbReference>
<dbReference type="CDD" id="cd02878">
    <property type="entry name" value="GH18_zymocin_alpha"/>
    <property type="match status" value="1"/>
</dbReference>
<dbReference type="Gene3D" id="3.10.350.10">
    <property type="entry name" value="LysM domain"/>
    <property type="match status" value="2"/>
</dbReference>
<dbReference type="InterPro" id="IPR036779">
    <property type="entry name" value="LysM_dom_sf"/>
</dbReference>
<dbReference type="InterPro" id="IPR001223">
    <property type="entry name" value="Glyco_hydro18_cat"/>
</dbReference>
<feature type="domain" description="GH18" evidence="15">
    <location>
        <begin position="502"/>
        <end position="879"/>
    </location>
</feature>
<dbReference type="InterPro" id="IPR053214">
    <property type="entry name" value="LysM12-like"/>
</dbReference>
<evidence type="ECO:0000259" key="15">
    <source>
        <dbReference type="PROSITE" id="PS51910"/>
    </source>
</evidence>
<keyword evidence="4" id="KW-0147">Chitin-binding</keyword>
<keyword evidence="9 11" id="KW-0326">Glycosidase</keyword>
<evidence type="ECO:0000256" key="9">
    <source>
        <dbReference type="ARBA" id="ARBA00023295"/>
    </source>
</evidence>
<keyword evidence="8" id="KW-0119">Carbohydrate metabolism</keyword>
<keyword evidence="17" id="KW-1185">Reference proteome</keyword>
<keyword evidence="10" id="KW-0624">Polysaccharide degradation</keyword>
<dbReference type="SMART" id="SM00257">
    <property type="entry name" value="LysM"/>
    <property type="match status" value="2"/>
</dbReference>
<feature type="chain" id="PRO_5012337928" description="chitinase" evidence="13">
    <location>
        <begin position="24"/>
        <end position="1356"/>
    </location>
</feature>
<keyword evidence="5 11" id="KW-0378">Hydrolase</keyword>
<dbReference type="SUPFAM" id="SSF54106">
    <property type="entry name" value="LysM domain"/>
    <property type="match status" value="2"/>
</dbReference>
<evidence type="ECO:0000256" key="11">
    <source>
        <dbReference type="RuleBase" id="RU000489"/>
    </source>
</evidence>
<dbReference type="PROSITE" id="PS51910">
    <property type="entry name" value="GH18_2"/>
    <property type="match status" value="1"/>
</dbReference>
<comment type="catalytic activity">
    <reaction evidence="1">
        <text>Random endo-hydrolysis of N-acetyl-beta-D-glucosaminide (1-&gt;4)-beta-linkages in chitin and chitodextrins.</text>
        <dbReference type="EC" id="3.2.1.14"/>
    </reaction>
</comment>
<organism evidence="16 17">
    <name type="scientific">Polytolypa hystricis (strain UAMH7299)</name>
    <dbReference type="NCBI Taxonomy" id="1447883"/>
    <lineage>
        <taxon>Eukaryota</taxon>
        <taxon>Fungi</taxon>
        <taxon>Dikarya</taxon>
        <taxon>Ascomycota</taxon>
        <taxon>Pezizomycotina</taxon>
        <taxon>Eurotiomycetes</taxon>
        <taxon>Eurotiomycetidae</taxon>
        <taxon>Onygenales</taxon>
        <taxon>Onygenales incertae sedis</taxon>
        <taxon>Polytolypa</taxon>
    </lineage>
</organism>
<dbReference type="SUPFAM" id="SSF51445">
    <property type="entry name" value="(Trans)glycosidases"/>
    <property type="match status" value="1"/>
</dbReference>
<feature type="region of interest" description="Disordered" evidence="12">
    <location>
        <begin position="266"/>
        <end position="290"/>
    </location>
</feature>
<dbReference type="GO" id="GO:0008843">
    <property type="term" value="F:endochitinase activity"/>
    <property type="evidence" value="ECO:0007669"/>
    <property type="project" value="UniProtKB-EC"/>
</dbReference>
<dbReference type="PANTHER" id="PTHR47700:SF2">
    <property type="entry name" value="CHITINASE"/>
    <property type="match status" value="1"/>
</dbReference>
<reference evidence="16 17" key="1">
    <citation type="submission" date="2017-10" db="EMBL/GenBank/DDBJ databases">
        <title>Comparative genomics in systemic dimorphic fungi from Ajellomycetaceae.</title>
        <authorList>
            <person name="Munoz J.F."/>
            <person name="Mcewen J.G."/>
            <person name="Clay O.K."/>
            <person name="Cuomo C.A."/>
        </authorList>
    </citation>
    <scope>NUCLEOTIDE SEQUENCE [LARGE SCALE GENOMIC DNA]</scope>
    <source>
        <strain evidence="16 17">UAMH7299</strain>
    </source>
</reference>
<dbReference type="SUPFAM" id="SSF54556">
    <property type="entry name" value="Chitinase insertion domain"/>
    <property type="match status" value="1"/>
</dbReference>
<dbReference type="PROSITE" id="PS51782">
    <property type="entry name" value="LYSM"/>
    <property type="match status" value="2"/>
</dbReference>
<evidence type="ECO:0000259" key="14">
    <source>
        <dbReference type="PROSITE" id="PS51782"/>
    </source>
</evidence>
<evidence type="ECO:0000256" key="7">
    <source>
        <dbReference type="ARBA" id="ARBA00023026"/>
    </source>
</evidence>
<evidence type="ECO:0000256" key="1">
    <source>
        <dbReference type="ARBA" id="ARBA00000822"/>
    </source>
</evidence>
<proteinExistence type="inferred from homology"/>
<evidence type="ECO:0000313" key="17">
    <source>
        <dbReference type="Proteomes" id="UP000224634"/>
    </source>
</evidence>
<dbReference type="PROSITE" id="PS01095">
    <property type="entry name" value="GH18_1"/>
    <property type="match status" value="1"/>
</dbReference>
<dbReference type="GO" id="GO:0008061">
    <property type="term" value="F:chitin binding"/>
    <property type="evidence" value="ECO:0007669"/>
    <property type="project" value="UniProtKB-KW"/>
</dbReference>
<dbReference type="CDD" id="cd00118">
    <property type="entry name" value="LysM"/>
    <property type="match status" value="2"/>
</dbReference>
<name>A0A2B7XXY8_POLH7</name>
<feature type="domain" description="LysM" evidence="14">
    <location>
        <begin position="362"/>
        <end position="410"/>
    </location>
</feature>
<dbReference type="EC" id="3.2.1.14" evidence="3"/>
<dbReference type="Gene3D" id="3.30.60.10">
    <property type="entry name" value="Endochitinase-like"/>
    <property type="match status" value="1"/>
</dbReference>
<feature type="compositionally biased region" description="Polar residues" evidence="12">
    <location>
        <begin position="266"/>
        <end position="275"/>
    </location>
</feature>
<dbReference type="Pfam" id="PF01476">
    <property type="entry name" value="LysM"/>
    <property type="match status" value="2"/>
</dbReference>
<dbReference type="EMBL" id="PDNA01000097">
    <property type="protein sequence ID" value="PGH14086.1"/>
    <property type="molecule type" value="Genomic_DNA"/>
</dbReference>
<evidence type="ECO:0000256" key="2">
    <source>
        <dbReference type="ARBA" id="ARBA00008682"/>
    </source>
</evidence>
<dbReference type="Pfam" id="PF00704">
    <property type="entry name" value="Glyco_hydro_18"/>
    <property type="match status" value="1"/>
</dbReference>
<dbReference type="Proteomes" id="UP000224634">
    <property type="component" value="Unassembled WGS sequence"/>
</dbReference>